<feature type="region of interest" description="Disordered" evidence="2">
    <location>
        <begin position="30"/>
        <end position="234"/>
    </location>
</feature>
<dbReference type="Proteomes" id="UP001058974">
    <property type="component" value="Chromosome 2"/>
</dbReference>
<evidence type="ECO:0000259" key="3">
    <source>
        <dbReference type="PROSITE" id="PS50105"/>
    </source>
</evidence>
<feature type="region of interest" description="Disordered" evidence="2">
    <location>
        <begin position="244"/>
        <end position="263"/>
    </location>
</feature>
<dbReference type="PROSITE" id="PS50105">
    <property type="entry name" value="SAM_DOMAIN"/>
    <property type="match status" value="1"/>
</dbReference>
<dbReference type="Gene3D" id="1.10.150.50">
    <property type="entry name" value="Transcription Factor, Ets-1"/>
    <property type="match status" value="1"/>
</dbReference>
<dbReference type="OrthoDB" id="76949at2759"/>
<evidence type="ECO:0000313" key="5">
    <source>
        <dbReference type="Proteomes" id="UP001058974"/>
    </source>
</evidence>
<dbReference type="Gramene" id="Psat02G0335500-T1">
    <property type="protein sequence ID" value="KAI5437199.1"/>
    <property type="gene ID" value="KIW84_023355"/>
</dbReference>
<accession>A0A9D5BBY2</accession>
<name>A0A9D5BBY2_PEA</name>
<comment type="caution">
    <text evidence="4">The sequence shown here is derived from an EMBL/GenBank/DDBJ whole genome shotgun (WGS) entry which is preliminary data.</text>
</comment>
<sequence>MSNNSRGRVTITLGRSGQVVKRDVSAADVAYSSSMSSAGSKRSVRDRIGNNADSSMWHGNGLGGNKRQRGDVSMQNGLDDRRIGKDDLRLKLMQKSASRRTESNGNKRNIDLREKLSKTAHPPTNSFNSKQRMPEPRDASLYRPVPSARSSDDLMRMESMRSSYSPWTLDQIRQRSPDGFPSSSRGISPQRNVGDPQRRPLNRTYDGVRPVSYAGRDVLETSRPPSAAAPSSFMSRSAISSLPPVTAKPVASRPGQHPPSSSVAQRVPFVGEEQQPQTVDGLLQALGLQKYVILFKAEEVDMTALKQMGENDLKELGIPMGPRKKLLLALLPRKRQQC</sequence>
<keyword evidence="1" id="KW-0677">Repeat</keyword>
<dbReference type="SUPFAM" id="SSF47769">
    <property type="entry name" value="SAM/Pointed domain"/>
    <property type="match status" value="1"/>
</dbReference>
<keyword evidence="5" id="KW-1185">Reference proteome</keyword>
<dbReference type="EMBL" id="JAMSHJ010000002">
    <property type="protein sequence ID" value="KAI5437199.1"/>
    <property type="molecule type" value="Genomic_DNA"/>
</dbReference>
<dbReference type="AlphaFoldDB" id="A0A9D5BBY2"/>
<protein>
    <recommendedName>
        <fullName evidence="3">SAM domain-containing protein</fullName>
    </recommendedName>
</protein>
<feature type="compositionally biased region" description="Basic and acidic residues" evidence="2">
    <location>
        <begin position="150"/>
        <end position="159"/>
    </location>
</feature>
<gene>
    <name evidence="4" type="ORF">KIW84_023355</name>
</gene>
<evidence type="ECO:0000256" key="2">
    <source>
        <dbReference type="SAM" id="MobiDB-lite"/>
    </source>
</evidence>
<dbReference type="InterPro" id="IPR001660">
    <property type="entry name" value="SAM"/>
</dbReference>
<dbReference type="PANTHER" id="PTHR10627:SF74">
    <property type="entry name" value="OS08G0526500 PROTEIN"/>
    <property type="match status" value="1"/>
</dbReference>
<feature type="domain" description="SAM" evidence="3">
    <location>
        <begin position="274"/>
        <end position="337"/>
    </location>
</feature>
<dbReference type="Pfam" id="PF00536">
    <property type="entry name" value="SAM_1"/>
    <property type="match status" value="1"/>
</dbReference>
<feature type="compositionally biased region" description="Polar residues" evidence="2">
    <location>
        <begin position="122"/>
        <end position="131"/>
    </location>
</feature>
<reference evidence="4 5" key="1">
    <citation type="journal article" date="2022" name="Nat. Genet.">
        <title>Improved pea reference genome and pan-genome highlight genomic features and evolutionary characteristics.</title>
        <authorList>
            <person name="Yang T."/>
            <person name="Liu R."/>
            <person name="Luo Y."/>
            <person name="Hu S."/>
            <person name="Wang D."/>
            <person name="Wang C."/>
            <person name="Pandey M.K."/>
            <person name="Ge S."/>
            <person name="Xu Q."/>
            <person name="Li N."/>
            <person name="Li G."/>
            <person name="Huang Y."/>
            <person name="Saxena R.K."/>
            <person name="Ji Y."/>
            <person name="Li M."/>
            <person name="Yan X."/>
            <person name="He Y."/>
            <person name="Liu Y."/>
            <person name="Wang X."/>
            <person name="Xiang C."/>
            <person name="Varshney R.K."/>
            <person name="Ding H."/>
            <person name="Gao S."/>
            <person name="Zong X."/>
        </authorList>
    </citation>
    <scope>NUCLEOTIDE SEQUENCE [LARGE SCALE GENOMIC DNA]</scope>
    <source>
        <strain evidence="4 5">cv. Zhongwan 6</strain>
    </source>
</reference>
<evidence type="ECO:0000313" key="4">
    <source>
        <dbReference type="EMBL" id="KAI5437199.1"/>
    </source>
</evidence>
<feature type="compositionally biased region" description="Polar residues" evidence="2">
    <location>
        <begin position="181"/>
        <end position="191"/>
    </location>
</feature>
<feature type="compositionally biased region" description="Low complexity" evidence="2">
    <location>
        <begin position="30"/>
        <end position="41"/>
    </location>
</feature>
<evidence type="ECO:0000256" key="1">
    <source>
        <dbReference type="ARBA" id="ARBA00022737"/>
    </source>
</evidence>
<dbReference type="Gramene" id="PSAT_LOCUS9039_t1">
    <property type="protein sequence ID" value="CAL5188886.1"/>
    <property type="gene ID" value="PSAT_LOCUS9039"/>
</dbReference>
<feature type="compositionally biased region" description="Basic and acidic residues" evidence="2">
    <location>
        <begin position="108"/>
        <end position="117"/>
    </location>
</feature>
<dbReference type="SMART" id="SM00454">
    <property type="entry name" value="SAM"/>
    <property type="match status" value="1"/>
</dbReference>
<organism evidence="4 5">
    <name type="scientific">Pisum sativum</name>
    <name type="common">Garden pea</name>
    <name type="synonym">Lathyrus oleraceus</name>
    <dbReference type="NCBI Taxonomy" id="3888"/>
    <lineage>
        <taxon>Eukaryota</taxon>
        <taxon>Viridiplantae</taxon>
        <taxon>Streptophyta</taxon>
        <taxon>Embryophyta</taxon>
        <taxon>Tracheophyta</taxon>
        <taxon>Spermatophyta</taxon>
        <taxon>Magnoliopsida</taxon>
        <taxon>eudicotyledons</taxon>
        <taxon>Gunneridae</taxon>
        <taxon>Pentapetalae</taxon>
        <taxon>rosids</taxon>
        <taxon>fabids</taxon>
        <taxon>Fabales</taxon>
        <taxon>Fabaceae</taxon>
        <taxon>Papilionoideae</taxon>
        <taxon>50 kb inversion clade</taxon>
        <taxon>NPAAA clade</taxon>
        <taxon>Hologalegina</taxon>
        <taxon>IRL clade</taxon>
        <taxon>Fabeae</taxon>
        <taxon>Lathyrus</taxon>
    </lineage>
</organism>
<dbReference type="InterPro" id="IPR013761">
    <property type="entry name" value="SAM/pointed_sf"/>
</dbReference>
<proteinExistence type="predicted"/>
<dbReference type="Gramene" id="Psat2g113240.1">
    <property type="protein sequence ID" value="Psat2g113240.1.cds"/>
    <property type="gene ID" value="Psat2g113240"/>
</dbReference>
<dbReference type="PANTHER" id="PTHR10627">
    <property type="entry name" value="SCP160"/>
    <property type="match status" value="1"/>
</dbReference>
<feature type="compositionally biased region" description="Low complexity" evidence="2">
    <location>
        <begin position="222"/>
        <end position="234"/>
    </location>
</feature>
<feature type="compositionally biased region" description="Basic and acidic residues" evidence="2">
    <location>
        <begin position="78"/>
        <end position="90"/>
    </location>
</feature>